<proteinExistence type="inferred from homology"/>
<evidence type="ECO:0000256" key="6">
    <source>
        <dbReference type="ARBA" id="ARBA00040885"/>
    </source>
</evidence>
<dbReference type="Proteomes" id="UP000035548">
    <property type="component" value="Chromosome"/>
</dbReference>
<dbReference type="InterPro" id="IPR000847">
    <property type="entry name" value="LysR_HTH_N"/>
</dbReference>
<evidence type="ECO:0000256" key="1">
    <source>
        <dbReference type="ARBA" id="ARBA00009437"/>
    </source>
</evidence>
<dbReference type="GO" id="GO:0003677">
    <property type="term" value="F:DNA binding"/>
    <property type="evidence" value="ECO:0007669"/>
    <property type="project" value="UniProtKB-KW"/>
</dbReference>
<evidence type="ECO:0000256" key="4">
    <source>
        <dbReference type="ARBA" id="ARBA00023159"/>
    </source>
</evidence>
<dbReference type="GO" id="GO:0032993">
    <property type="term" value="C:protein-DNA complex"/>
    <property type="evidence" value="ECO:0007669"/>
    <property type="project" value="TreeGrafter"/>
</dbReference>
<accession>A0A0G3HD94</accession>
<name>A0A0G3HD94_9CORY</name>
<evidence type="ECO:0000259" key="7">
    <source>
        <dbReference type="PROSITE" id="PS50931"/>
    </source>
</evidence>
<evidence type="ECO:0000256" key="3">
    <source>
        <dbReference type="ARBA" id="ARBA00023125"/>
    </source>
</evidence>
<evidence type="ECO:0000256" key="5">
    <source>
        <dbReference type="ARBA" id="ARBA00023163"/>
    </source>
</evidence>
<dbReference type="PATRIC" id="fig|1072256.5.peg.1274"/>
<keyword evidence="4" id="KW-0010">Activator</keyword>
<dbReference type="Gene3D" id="1.10.10.10">
    <property type="entry name" value="Winged helix-like DNA-binding domain superfamily/Winged helix DNA-binding domain"/>
    <property type="match status" value="1"/>
</dbReference>
<dbReference type="FunFam" id="1.10.10.10:FF:000001">
    <property type="entry name" value="LysR family transcriptional regulator"/>
    <property type="match status" value="1"/>
</dbReference>
<dbReference type="InterPro" id="IPR036388">
    <property type="entry name" value="WH-like_DNA-bd_sf"/>
</dbReference>
<dbReference type="GO" id="GO:0003700">
    <property type="term" value="F:DNA-binding transcription factor activity"/>
    <property type="evidence" value="ECO:0007669"/>
    <property type="project" value="InterPro"/>
</dbReference>
<dbReference type="AlphaFoldDB" id="A0A0G3HD94"/>
<gene>
    <name evidence="8" type="primary">oxyR</name>
    <name evidence="8" type="ORF">CUTER_06450</name>
</gene>
<organism evidence="8 9">
    <name type="scientific">Corynebacterium uterequi</name>
    <dbReference type="NCBI Taxonomy" id="1072256"/>
    <lineage>
        <taxon>Bacteria</taxon>
        <taxon>Bacillati</taxon>
        <taxon>Actinomycetota</taxon>
        <taxon>Actinomycetes</taxon>
        <taxon>Mycobacteriales</taxon>
        <taxon>Corynebacteriaceae</taxon>
        <taxon>Corynebacterium</taxon>
    </lineage>
</organism>
<evidence type="ECO:0000313" key="8">
    <source>
        <dbReference type="EMBL" id="AKK11279.1"/>
    </source>
</evidence>
<dbReference type="KEGG" id="cut:CUTER_06450"/>
<dbReference type="Gene3D" id="3.40.190.10">
    <property type="entry name" value="Periplasmic binding protein-like II"/>
    <property type="match status" value="2"/>
</dbReference>
<dbReference type="STRING" id="1072256.CUTER_06450"/>
<reference evidence="9" key="2">
    <citation type="submission" date="2015-05" db="EMBL/GenBank/DDBJ databases">
        <title>Complete genome sequence of Corynebacterium uterequi DSM 45634, isolated from the uterus of a maiden mare.</title>
        <authorList>
            <person name="Ruckert C."/>
            <person name="Albersmeier A."/>
            <person name="Winkler A."/>
            <person name="Tauch A."/>
        </authorList>
    </citation>
    <scope>NUCLEOTIDE SEQUENCE [LARGE SCALE GENOMIC DNA]</scope>
    <source>
        <strain evidence="9">DSM 45634</strain>
    </source>
</reference>
<comment type="similarity">
    <text evidence="1">Belongs to the LysR transcriptional regulatory family.</text>
</comment>
<dbReference type="PANTHER" id="PTHR30346">
    <property type="entry name" value="TRANSCRIPTIONAL DUAL REGULATOR HCAR-RELATED"/>
    <property type="match status" value="1"/>
</dbReference>
<dbReference type="RefSeq" id="WP_047259723.1">
    <property type="nucleotide sequence ID" value="NZ_CP011546.1"/>
</dbReference>
<dbReference type="PROSITE" id="PS50931">
    <property type="entry name" value="HTH_LYSR"/>
    <property type="match status" value="1"/>
</dbReference>
<keyword evidence="9" id="KW-1185">Reference proteome</keyword>
<reference evidence="8 9" key="1">
    <citation type="journal article" date="2015" name="Genome Announc.">
        <title>Virulence Factor Genes Detected in the Complete Genome Sequence of Corynebacterium uterequi DSM 45634, Isolated from the Uterus of a Maiden Mare.</title>
        <authorList>
            <person name="Ruckert C."/>
            <person name="Kriete M."/>
            <person name="Jaenicke S."/>
            <person name="Winkler A."/>
            <person name="Tauch A."/>
        </authorList>
    </citation>
    <scope>NUCLEOTIDE SEQUENCE [LARGE SCALE GENOMIC DNA]</scope>
    <source>
        <strain evidence="8 9">DSM 45634</strain>
    </source>
</reference>
<evidence type="ECO:0000256" key="2">
    <source>
        <dbReference type="ARBA" id="ARBA00023015"/>
    </source>
</evidence>
<dbReference type="OrthoDB" id="9775392at2"/>
<dbReference type="Pfam" id="PF00126">
    <property type="entry name" value="HTH_1"/>
    <property type="match status" value="1"/>
</dbReference>
<dbReference type="SUPFAM" id="SSF46785">
    <property type="entry name" value="Winged helix' DNA-binding domain"/>
    <property type="match status" value="1"/>
</dbReference>
<dbReference type="InterPro" id="IPR005119">
    <property type="entry name" value="LysR_subst-bd"/>
</dbReference>
<dbReference type="EMBL" id="CP011546">
    <property type="protein sequence ID" value="AKK11279.1"/>
    <property type="molecule type" value="Genomic_DNA"/>
</dbReference>
<dbReference type="InterPro" id="IPR036390">
    <property type="entry name" value="WH_DNA-bd_sf"/>
</dbReference>
<sequence>MSPKEYRPTLAQLRTFVTIAEKKHFGTAAQALGISQPSLSQALVALETGLGFQLIERSTRRVIVTSAGLELMPYAKATLEAADAFLAHSRGATGTLTGPLSIGIIPTAAPYILSELLPLLKQRFPDMAPRIIEEQTGDLLSQLRDGQLDVALLAVPSEANGIVDFPLYTEDFAVVVPAEHPLAGRDDLTLANLSELDLLLLDDGHCLRDQVLDLCRRAHINPSEASSSLTRATSLTTIIQLVAGGFGATLIPESAFSSERTREGIALSSFADSVTARRTMGLAYRASSAREEEFRALGASIVEAFQRSIATV</sequence>
<dbReference type="CDD" id="cd08411">
    <property type="entry name" value="PBP2_OxyR"/>
    <property type="match status" value="1"/>
</dbReference>
<dbReference type="SUPFAM" id="SSF53850">
    <property type="entry name" value="Periplasmic binding protein-like II"/>
    <property type="match status" value="1"/>
</dbReference>
<protein>
    <recommendedName>
        <fullName evidence="6">Probable hydrogen peroxide-inducible genes activator</fullName>
    </recommendedName>
</protein>
<keyword evidence="3" id="KW-0238">DNA-binding</keyword>
<dbReference type="PRINTS" id="PR00039">
    <property type="entry name" value="HTHLYSR"/>
</dbReference>
<feature type="domain" description="HTH lysR-type" evidence="7">
    <location>
        <begin position="8"/>
        <end position="65"/>
    </location>
</feature>
<evidence type="ECO:0000313" key="9">
    <source>
        <dbReference type="Proteomes" id="UP000035548"/>
    </source>
</evidence>
<dbReference type="Pfam" id="PF03466">
    <property type="entry name" value="LysR_substrate"/>
    <property type="match status" value="1"/>
</dbReference>
<dbReference type="PANTHER" id="PTHR30346:SF26">
    <property type="entry name" value="HYDROGEN PEROXIDE-INDUCIBLE GENES ACTIVATOR"/>
    <property type="match status" value="1"/>
</dbReference>
<keyword evidence="5" id="KW-0804">Transcription</keyword>
<keyword evidence="2" id="KW-0805">Transcription regulation</keyword>